<feature type="compositionally biased region" description="Polar residues" evidence="1">
    <location>
        <begin position="214"/>
        <end position="224"/>
    </location>
</feature>
<feature type="transmembrane region" description="Helical" evidence="2">
    <location>
        <begin position="27"/>
        <end position="57"/>
    </location>
</feature>
<keyword evidence="2" id="KW-1133">Transmembrane helix</keyword>
<dbReference type="GO" id="GO:0005886">
    <property type="term" value="C:plasma membrane"/>
    <property type="evidence" value="ECO:0007669"/>
    <property type="project" value="TreeGrafter"/>
</dbReference>
<feature type="transmembrane region" description="Helical" evidence="2">
    <location>
        <begin position="146"/>
        <end position="170"/>
    </location>
</feature>
<dbReference type="PANTHER" id="PTHR34980">
    <property type="entry name" value="INNER MEMBRANE PROTEIN-RELATED-RELATED"/>
    <property type="match status" value="1"/>
</dbReference>
<dbReference type="InterPro" id="IPR008523">
    <property type="entry name" value="DUF805"/>
</dbReference>
<feature type="region of interest" description="Disordered" evidence="1">
    <location>
        <begin position="204"/>
        <end position="224"/>
    </location>
</feature>
<evidence type="ECO:0000313" key="4">
    <source>
        <dbReference type="Proteomes" id="UP001243195"/>
    </source>
</evidence>
<keyword evidence="2" id="KW-0812">Transmembrane</keyword>
<name>A0AAW8JH69_9GAMM</name>
<reference evidence="3" key="1">
    <citation type="submission" date="2023-08" db="EMBL/GenBank/DDBJ databases">
        <title>Emergence of clinically-relevant ST2 carbapenem-resistant Acinetobacter baumannii strains in hospital sewages in Zhejiang, East of China.</title>
        <authorList>
            <person name="Kaichao C."/>
            <person name="Zhang R."/>
        </authorList>
    </citation>
    <scope>NUCLEOTIDE SEQUENCE</scope>
    <source>
        <strain evidence="3">M-SY-60</strain>
    </source>
</reference>
<dbReference type="EMBL" id="JAVIDA010000010">
    <property type="protein sequence ID" value="MDQ9071640.1"/>
    <property type="molecule type" value="Genomic_DNA"/>
</dbReference>
<comment type="caution">
    <text evidence="3">The sequence shown here is derived from an EMBL/GenBank/DDBJ whole genome shotgun (WGS) entry which is preliminary data.</text>
</comment>
<dbReference type="RefSeq" id="WP_308955965.1">
    <property type="nucleotide sequence ID" value="NZ_JAVICY010000008.1"/>
</dbReference>
<evidence type="ECO:0000256" key="2">
    <source>
        <dbReference type="SAM" id="Phobius"/>
    </source>
</evidence>
<dbReference type="AlphaFoldDB" id="A0AAW8JH69"/>
<evidence type="ECO:0000313" key="3">
    <source>
        <dbReference type="EMBL" id="MDQ9071640.1"/>
    </source>
</evidence>
<proteinExistence type="predicted"/>
<evidence type="ECO:0000256" key="1">
    <source>
        <dbReference type="SAM" id="MobiDB-lite"/>
    </source>
</evidence>
<sequence length="224" mass="24459">MTSFEQQTIHPQDNPLSPKGRFSRLSYLAWMFITGMIYSFALSIVIGIAAVALLTSASFDISTLATTGLGIFAIALFALVVVVFMIFSICISIRRIHDLNKSGWLWLLFLVPVVNVIFSIYLFVAKGTEGANNYGPLRPTEQTEKLLGILYAVMLAIFIVAYGALLAWAISMQNQLPNLQQIGQSSNSTVINSQLENDDPSLENAVIDDAQPADANNENGGTHQ</sequence>
<gene>
    <name evidence="3" type="ORF">RFH51_09235</name>
</gene>
<dbReference type="Pfam" id="PF05656">
    <property type="entry name" value="DUF805"/>
    <property type="match status" value="1"/>
</dbReference>
<dbReference type="Proteomes" id="UP001243195">
    <property type="component" value="Unassembled WGS sequence"/>
</dbReference>
<organism evidence="3 4">
    <name type="scientific">Acinetobacter gerneri</name>
    <dbReference type="NCBI Taxonomy" id="202952"/>
    <lineage>
        <taxon>Bacteria</taxon>
        <taxon>Pseudomonadati</taxon>
        <taxon>Pseudomonadota</taxon>
        <taxon>Gammaproteobacteria</taxon>
        <taxon>Moraxellales</taxon>
        <taxon>Moraxellaceae</taxon>
        <taxon>Acinetobacter</taxon>
    </lineage>
</organism>
<keyword evidence="2" id="KW-0472">Membrane</keyword>
<feature type="transmembrane region" description="Helical" evidence="2">
    <location>
        <begin position="103"/>
        <end position="124"/>
    </location>
</feature>
<accession>A0AAW8JH69</accession>
<feature type="transmembrane region" description="Helical" evidence="2">
    <location>
        <begin position="69"/>
        <end position="91"/>
    </location>
</feature>
<protein>
    <submittedName>
        <fullName evidence="3">DUF805 domain-containing protein</fullName>
    </submittedName>
</protein>
<dbReference type="PANTHER" id="PTHR34980:SF3">
    <property type="entry name" value="BLR8105 PROTEIN"/>
    <property type="match status" value="1"/>
</dbReference>